<feature type="compositionally biased region" description="Pro residues" evidence="1">
    <location>
        <begin position="578"/>
        <end position="587"/>
    </location>
</feature>
<dbReference type="InterPro" id="IPR011993">
    <property type="entry name" value="PH-like_dom_sf"/>
</dbReference>
<feature type="region of interest" description="Disordered" evidence="1">
    <location>
        <begin position="514"/>
        <end position="587"/>
    </location>
</feature>
<feature type="compositionally biased region" description="Acidic residues" evidence="1">
    <location>
        <begin position="238"/>
        <end position="247"/>
    </location>
</feature>
<organism evidence="3 4">
    <name type="scientific">Thraustotheca clavata</name>
    <dbReference type="NCBI Taxonomy" id="74557"/>
    <lineage>
        <taxon>Eukaryota</taxon>
        <taxon>Sar</taxon>
        <taxon>Stramenopiles</taxon>
        <taxon>Oomycota</taxon>
        <taxon>Saprolegniomycetes</taxon>
        <taxon>Saprolegniales</taxon>
        <taxon>Achlyaceae</taxon>
        <taxon>Thraustotheca</taxon>
    </lineage>
</organism>
<evidence type="ECO:0000313" key="3">
    <source>
        <dbReference type="EMBL" id="OQS03311.1"/>
    </source>
</evidence>
<feature type="domain" description="PH" evidence="2">
    <location>
        <begin position="339"/>
        <end position="493"/>
    </location>
</feature>
<dbReference type="InterPro" id="IPR011992">
    <property type="entry name" value="EF-hand-dom_pair"/>
</dbReference>
<feature type="region of interest" description="Disordered" evidence="1">
    <location>
        <begin position="220"/>
        <end position="288"/>
    </location>
</feature>
<dbReference type="Gene3D" id="1.10.238.10">
    <property type="entry name" value="EF-hand"/>
    <property type="match status" value="1"/>
</dbReference>
<dbReference type="OrthoDB" id="9970435at2759"/>
<proteinExistence type="predicted"/>
<dbReference type="AlphaFoldDB" id="A0A1V9ZZE2"/>
<dbReference type="PANTHER" id="PTHR31558">
    <property type="entry name" value="CW14 PROTEIN"/>
    <property type="match status" value="1"/>
</dbReference>
<evidence type="ECO:0000259" key="2">
    <source>
        <dbReference type="PROSITE" id="PS50003"/>
    </source>
</evidence>
<feature type="compositionally biased region" description="Basic and acidic residues" evidence="1">
    <location>
        <begin position="537"/>
        <end position="555"/>
    </location>
</feature>
<keyword evidence="4" id="KW-1185">Reference proteome</keyword>
<evidence type="ECO:0000256" key="1">
    <source>
        <dbReference type="SAM" id="MobiDB-lite"/>
    </source>
</evidence>
<protein>
    <recommendedName>
        <fullName evidence="2">PH domain-containing protein</fullName>
    </recommendedName>
</protein>
<feature type="compositionally biased region" description="Low complexity" evidence="1">
    <location>
        <begin position="225"/>
        <end position="237"/>
    </location>
</feature>
<accession>A0A1V9ZZE2</accession>
<dbReference type="InterPro" id="IPR009769">
    <property type="entry name" value="EDR2_C"/>
</dbReference>
<name>A0A1V9ZZE2_9STRA</name>
<dbReference type="Proteomes" id="UP000243217">
    <property type="component" value="Unassembled WGS sequence"/>
</dbReference>
<dbReference type="SUPFAM" id="SSF50729">
    <property type="entry name" value="PH domain-like"/>
    <property type="match status" value="1"/>
</dbReference>
<sequence length="978" mass="109392">MGTGASKSIKPFQLEEFSVEWLAFQAEITEPGARERGLASKDGLVSSKILRGRQIDEMLEEMKGLNDTFISKEYFIATLTLFYLGNTEDKIGYVFSMYGITYGLERPNDGVINYDDYMNLLELLGSKRSLPAELMNVFEDCNLSKDALLSASIFLKWVRQYPHIMEALAKLLPASLPDTENVQDVLVPLPEHVLHEDTDPLNISPSFKYSNDRRLQNASSFDMIGGDSSEDSSAGSDAEQELLDEEPAPPVQAPAPVEASPPKRPSFPREEVESIEDHFPTRSTSLTFPRTDRVKRNTMGKIGRVVGGGISKVGRSILPKGKKGAAYATATAGNSTDNHHYIGGYLHKISDGKWSKRVWHTRWFVLDLERGVLSYYKANPSAAINSPHGSVAFYDDLDLNLGSEETKSSSSSNHRHLPKPHPWFRGCMDLNQQNVSLLFEKQFAHNAPNQYFFQVSNLNIGESESKRGSQYKLCANSEDEFMQWTNAIADVINRKHNSTTNGQKGDNLTIQQKYRQKLQESMHDIHEPNDAPDASISDDHESQSIDGERESEARRSSMRISTTSTSTSPHSPQSSPTQPSPVPVPPIVPPRHYTELHPVVWHFSLTIEGKRDCLIFLSLLNFCSFTSFSSFGRAGQVFVMIFVTLLFLRCVRRPLKTPLTLVVNEDELPCAIGGTCCLHPKGVVESTPVTALPFLSTNVPLAPTMNPTNLKFQFDMLSSFKQSSNDDCAENAWSYTTANTFNVRSQDYKRLKKKEASAGALFDFVGADLIRSESKIDCITQHVKLPENLNGERLFVLNAQLPLYGPSLFGGNNYDGPGVNLVMYWTIPKDVQDQLENPTTPAIRLLKRFLNSAKEPSILERFKVIAQVVNEKDCGLSGMPRKLLQKNNATPVLTRPQHRIYHRKHFTEVDIDVHMFSLVARTGINSLVDKTSKMIIDMCFVLQGETEDELPEQILGCARMVRVDLSSAKHLDQVVNVK</sequence>
<dbReference type="Pfam" id="PF07059">
    <property type="entry name" value="EDR2_C"/>
    <property type="match status" value="1"/>
</dbReference>
<dbReference type="SMART" id="SM00233">
    <property type="entry name" value="PH"/>
    <property type="match status" value="1"/>
</dbReference>
<evidence type="ECO:0000313" key="4">
    <source>
        <dbReference type="Proteomes" id="UP000243217"/>
    </source>
</evidence>
<dbReference type="PROSITE" id="PS50003">
    <property type="entry name" value="PH_DOMAIN"/>
    <property type="match status" value="1"/>
</dbReference>
<dbReference type="Pfam" id="PF00169">
    <property type="entry name" value="PH"/>
    <property type="match status" value="1"/>
</dbReference>
<dbReference type="Gene3D" id="2.30.29.30">
    <property type="entry name" value="Pleckstrin-homology domain (PH domain)/Phosphotyrosine-binding domain (PTB)"/>
    <property type="match status" value="1"/>
</dbReference>
<comment type="caution">
    <text evidence="3">The sequence shown here is derived from an EMBL/GenBank/DDBJ whole genome shotgun (WGS) entry which is preliminary data.</text>
</comment>
<dbReference type="EMBL" id="JNBS01000937">
    <property type="protein sequence ID" value="OQS03311.1"/>
    <property type="molecule type" value="Genomic_DNA"/>
</dbReference>
<gene>
    <name evidence="3" type="ORF">THRCLA_04392</name>
</gene>
<dbReference type="STRING" id="74557.A0A1V9ZZE2"/>
<feature type="compositionally biased region" description="Basic and acidic residues" evidence="1">
    <location>
        <begin position="267"/>
        <end position="280"/>
    </location>
</feature>
<feature type="compositionally biased region" description="Basic and acidic residues" evidence="1">
    <location>
        <begin position="517"/>
        <end position="529"/>
    </location>
</feature>
<dbReference type="PANTHER" id="PTHR31558:SF3">
    <property type="entry name" value="CW14 PROTEIN"/>
    <property type="match status" value="1"/>
</dbReference>
<feature type="compositionally biased region" description="Low complexity" evidence="1">
    <location>
        <begin position="558"/>
        <end position="577"/>
    </location>
</feature>
<dbReference type="SUPFAM" id="SSF47473">
    <property type="entry name" value="EF-hand"/>
    <property type="match status" value="1"/>
</dbReference>
<dbReference type="InterPro" id="IPR001849">
    <property type="entry name" value="PH_domain"/>
</dbReference>
<reference evidence="3 4" key="1">
    <citation type="journal article" date="2014" name="Genome Biol. Evol.">
        <title>The secreted proteins of Achlya hypogyna and Thraustotheca clavata identify the ancestral oomycete secretome and reveal gene acquisitions by horizontal gene transfer.</title>
        <authorList>
            <person name="Misner I."/>
            <person name="Blouin N."/>
            <person name="Leonard G."/>
            <person name="Richards T.A."/>
            <person name="Lane C.E."/>
        </authorList>
    </citation>
    <scope>NUCLEOTIDE SEQUENCE [LARGE SCALE GENOMIC DNA]</scope>
    <source>
        <strain evidence="3 4">ATCC 34112</strain>
    </source>
</reference>